<dbReference type="OrthoDB" id="4775642at2"/>
<keyword evidence="1" id="KW-0812">Transmembrane</keyword>
<keyword evidence="1" id="KW-1133">Transmembrane helix</keyword>
<dbReference type="Proteomes" id="UP000035034">
    <property type="component" value="Unassembled WGS sequence"/>
</dbReference>
<keyword evidence="3" id="KW-1185">Reference proteome</keyword>
<accession>H0QY22</accession>
<reference evidence="2 3" key="1">
    <citation type="submission" date="2011-12" db="EMBL/GenBank/DDBJ databases">
        <title>Whole genome shotgun sequence of Gordonia effusa NBRC 100432.</title>
        <authorList>
            <person name="Yoshida I."/>
            <person name="Takarada H."/>
            <person name="Hosoyama A."/>
            <person name="Tsuchikane K."/>
            <person name="Katsumata H."/>
            <person name="Yamazaki S."/>
            <person name="Fujita N."/>
        </authorList>
    </citation>
    <scope>NUCLEOTIDE SEQUENCE [LARGE SCALE GENOMIC DNA]</scope>
    <source>
        <strain evidence="2 3">NBRC 100432</strain>
    </source>
</reference>
<feature type="transmembrane region" description="Helical" evidence="1">
    <location>
        <begin position="64"/>
        <end position="84"/>
    </location>
</feature>
<sequence length="140" mass="14419">MSGSDPHEPDESASPSDRIDALAVDNPPGSVIAAGAVLIGFGVFGGVLRMFLTDPHIIGYGSRMGGLVVVVASLLAVVAGGKLLNSRWRGYAVFGTVVAGLLAVTGIGIVATVAVPILLWRRDSARAWFAPQPHVPLPPQ</sequence>
<dbReference type="RefSeq" id="WP_007317060.1">
    <property type="nucleotide sequence ID" value="NZ_BAEH01000037.1"/>
</dbReference>
<evidence type="ECO:0000313" key="3">
    <source>
        <dbReference type="Proteomes" id="UP000035034"/>
    </source>
</evidence>
<keyword evidence="1" id="KW-0472">Membrane</keyword>
<evidence type="ECO:0000313" key="2">
    <source>
        <dbReference type="EMBL" id="GAB17723.1"/>
    </source>
</evidence>
<comment type="caution">
    <text evidence="2">The sequence shown here is derived from an EMBL/GenBank/DDBJ whole genome shotgun (WGS) entry which is preliminary data.</text>
</comment>
<protein>
    <submittedName>
        <fullName evidence="2">Uncharacterized protein</fullName>
    </submittedName>
</protein>
<feature type="transmembrane region" description="Helical" evidence="1">
    <location>
        <begin position="90"/>
        <end position="119"/>
    </location>
</feature>
<evidence type="ECO:0000256" key="1">
    <source>
        <dbReference type="SAM" id="Phobius"/>
    </source>
</evidence>
<feature type="transmembrane region" description="Helical" evidence="1">
    <location>
        <begin position="31"/>
        <end position="52"/>
    </location>
</feature>
<gene>
    <name evidence="2" type="ORF">GOEFS_037_00260</name>
</gene>
<organism evidence="2 3">
    <name type="scientific">Gordonia effusa NBRC 100432</name>
    <dbReference type="NCBI Taxonomy" id="1077974"/>
    <lineage>
        <taxon>Bacteria</taxon>
        <taxon>Bacillati</taxon>
        <taxon>Actinomycetota</taxon>
        <taxon>Actinomycetes</taxon>
        <taxon>Mycobacteriales</taxon>
        <taxon>Gordoniaceae</taxon>
        <taxon>Gordonia</taxon>
    </lineage>
</organism>
<dbReference type="STRING" id="1077974.GOEFS_037_00260"/>
<dbReference type="EMBL" id="BAEH01000037">
    <property type="protein sequence ID" value="GAB17723.1"/>
    <property type="molecule type" value="Genomic_DNA"/>
</dbReference>
<proteinExistence type="predicted"/>
<name>H0QY22_9ACTN</name>
<dbReference type="AlphaFoldDB" id="H0QY22"/>